<dbReference type="EMBL" id="NEDP02005595">
    <property type="protein sequence ID" value="OWF37099.1"/>
    <property type="molecule type" value="Genomic_DNA"/>
</dbReference>
<sequence>MTHTGGILIEKNLQDYARITLKNSSQLGMPLANETESLLRPQQTKWRYRKMFVIVIFLVLLCVVASLTFGCIYWIKTFNNKINVVHLKDKLPSSFGVSFNIQAENSSLLTSTKDVTVRWEKEPNLMRFQQKSVETPWNESIVTTVSILDHRAVVSYTLENKTSWICANDLKIFDWFSIFRLMMISTESNHTDDNCTGRIWTVPYEGQRVFICLRGNRIAYIKYDNKVAEPQEWVVPSRSSIKLPKDAPECRVKYPQVSSFSILEQGSANSTRNQYDNRKGEVLLGQPEIFARSTKPDCLFVHGIGVETPKSGFRTLTSLHYWGHIEKYTPQCISHKFIEFNTVDNGWDSKVLHEMFCEFATGSKSGGIIVNKLIISHSMGNNIIAAALHSKNCILDKASSQWFSVSAPWRGSKVVDTLETLCSGYLRYKPLGKMVAYILKHTKFCTEDGNMSPAYATLEPTYKSKTGITYDDLVSIAKQYVNGALCGTSPWGIGLNLPFSGALEFIQDYSKLEKPNDGVVARKSCDIFGGKFQNSSHNKFFLASVNHGESSTKFGCSVNLCSWFRHL</sequence>
<name>A0A210PKT4_MIZYE</name>
<dbReference type="GO" id="GO:0006629">
    <property type="term" value="P:lipid metabolic process"/>
    <property type="evidence" value="ECO:0007669"/>
    <property type="project" value="InterPro"/>
</dbReference>
<keyword evidence="3" id="KW-1185">Reference proteome</keyword>
<dbReference type="GO" id="GO:0008374">
    <property type="term" value="F:O-acyltransferase activity"/>
    <property type="evidence" value="ECO:0007669"/>
    <property type="project" value="InterPro"/>
</dbReference>
<dbReference type="Gene3D" id="3.40.50.1820">
    <property type="entry name" value="alpha/beta hydrolase"/>
    <property type="match status" value="1"/>
</dbReference>
<evidence type="ECO:0000313" key="3">
    <source>
        <dbReference type="Proteomes" id="UP000242188"/>
    </source>
</evidence>
<reference evidence="2 3" key="1">
    <citation type="journal article" date="2017" name="Nat. Ecol. Evol.">
        <title>Scallop genome provides insights into evolution of bilaterian karyotype and development.</title>
        <authorList>
            <person name="Wang S."/>
            <person name="Zhang J."/>
            <person name="Jiao W."/>
            <person name="Li J."/>
            <person name="Xun X."/>
            <person name="Sun Y."/>
            <person name="Guo X."/>
            <person name="Huan P."/>
            <person name="Dong B."/>
            <person name="Zhang L."/>
            <person name="Hu X."/>
            <person name="Sun X."/>
            <person name="Wang J."/>
            <person name="Zhao C."/>
            <person name="Wang Y."/>
            <person name="Wang D."/>
            <person name="Huang X."/>
            <person name="Wang R."/>
            <person name="Lv J."/>
            <person name="Li Y."/>
            <person name="Zhang Z."/>
            <person name="Liu B."/>
            <person name="Lu W."/>
            <person name="Hui Y."/>
            <person name="Liang J."/>
            <person name="Zhou Z."/>
            <person name="Hou R."/>
            <person name="Li X."/>
            <person name="Liu Y."/>
            <person name="Li H."/>
            <person name="Ning X."/>
            <person name="Lin Y."/>
            <person name="Zhao L."/>
            <person name="Xing Q."/>
            <person name="Dou J."/>
            <person name="Li Y."/>
            <person name="Mao J."/>
            <person name="Guo H."/>
            <person name="Dou H."/>
            <person name="Li T."/>
            <person name="Mu C."/>
            <person name="Jiang W."/>
            <person name="Fu Q."/>
            <person name="Fu X."/>
            <person name="Miao Y."/>
            <person name="Liu J."/>
            <person name="Yu Q."/>
            <person name="Li R."/>
            <person name="Liao H."/>
            <person name="Li X."/>
            <person name="Kong Y."/>
            <person name="Jiang Z."/>
            <person name="Chourrout D."/>
            <person name="Li R."/>
            <person name="Bao Z."/>
        </authorList>
    </citation>
    <scope>NUCLEOTIDE SEQUENCE [LARGE SCALE GENOMIC DNA]</scope>
    <source>
        <strain evidence="2 3">PY_sf001</strain>
    </source>
</reference>
<keyword evidence="1" id="KW-1133">Transmembrane helix</keyword>
<dbReference type="Pfam" id="PF02450">
    <property type="entry name" value="LCAT"/>
    <property type="match status" value="1"/>
</dbReference>
<protein>
    <submittedName>
        <fullName evidence="2">Uncharacterized protein</fullName>
    </submittedName>
</protein>
<dbReference type="AlphaFoldDB" id="A0A210PKT4"/>
<gene>
    <name evidence="2" type="ORF">KP79_PYT09790</name>
</gene>
<keyword evidence="1" id="KW-0472">Membrane</keyword>
<evidence type="ECO:0000313" key="2">
    <source>
        <dbReference type="EMBL" id="OWF37099.1"/>
    </source>
</evidence>
<proteinExistence type="predicted"/>
<organism evidence="2 3">
    <name type="scientific">Mizuhopecten yessoensis</name>
    <name type="common">Japanese scallop</name>
    <name type="synonym">Patinopecten yessoensis</name>
    <dbReference type="NCBI Taxonomy" id="6573"/>
    <lineage>
        <taxon>Eukaryota</taxon>
        <taxon>Metazoa</taxon>
        <taxon>Spiralia</taxon>
        <taxon>Lophotrochozoa</taxon>
        <taxon>Mollusca</taxon>
        <taxon>Bivalvia</taxon>
        <taxon>Autobranchia</taxon>
        <taxon>Pteriomorphia</taxon>
        <taxon>Pectinida</taxon>
        <taxon>Pectinoidea</taxon>
        <taxon>Pectinidae</taxon>
        <taxon>Mizuhopecten</taxon>
    </lineage>
</organism>
<dbReference type="InterPro" id="IPR003386">
    <property type="entry name" value="LACT/PDAT_acylTrfase"/>
</dbReference>
<accession>A0A210PKT4</accession>
<comment type="caution">
    <text evidence="2">The sequence shown here is derived from an EMBL/GenBank/DDBJ whole genome shotgun (WGS) entry which is preliminary data.</text>
</comment>
<dbReference type="Proteomes" id="UP000242188">
    <property type="component" value="Unassembled WGS sequence"/>
</dbReference>
<keyword evidence="1" id="KW-0812">Transmembrane</keyword>
<dbReference type="InterPro" id="IPR029058">
    <property type="entry name" value="AB_hydrolase_fold"/>
</dbReference>
<evidence type="ECO:0000256" key="1">
    <source>
        <dbReference type="SAM" id="Phobius"/>
    </source>
</evidence>
<feature type="transmembrane region" description="Helical" evidence="1">
    <location>
        <begin position="52"/>
        <end position="75"/>
    </location>
</feature>
<dbReference type="OrthoDB" id="155775at2759"/>